<dbReference type="AlphaFoldDB" id="A0AAD6YXX7"/>
<protein>
    <submittedName>
        <fullName evidence="2">Uncharacterized protein</fullName>
    </submittedName>
</protein>
<keyword evidence="1" id="KW-0732">Signal</keyword>
<name>A0AAD6YXX7_9AGAR</name>
<evidence type="ECO:0000256" key="1">
    <source>
        <dbReference type="SAM" id="SignalP"/>
    </source>
</evidence>
<dbReference type="EMBL" id="JARIHO010000141">
    <property type="protein sequence ID" value="KAJ7301212.1"/>
    <property type="molecule type" value="Genomic_DNA"/>
</dbReference>
<feature type="chain" id="PRO_5042210017" evidence="1">
    <location>
        <begin position="21"/>
        <end position="94"/>
    </location>
</feature>
<feature type="signal peptide" evidence="1">
    <location>
        <begin position="1"/>
        <end position="20"/>
    </location>
</feature>
<keyword evidence="3" id="KW-1185">Reference proteome</keyword>
<reference evidence="2" key="1">
    <citation type="submission" date="2023-03" db="EMBL/GenBank/DDBJ databases">
        <title>Massive genome expansion in bonnet fungi (Mycena s.s.) driven by repeated elements and novel gene families across ecological guilds.</title>
        <authorList>
            <consortium name="Lawrence Berkeley National Laboratory"/>
            <person name="Harder C.B."/>
            <person name="Miyauchi S."/>
            <person name="Viragh M."/>
            <person name="Kuo A."/>
            <person name="Thoen E."/>
            <person name="Andreopoulos B."/>
            <person name="Lu D."/>
            <person name="Skrede I."/>
            <person name="Drula E."/>
            <person name="Henrissat B."/>
            <person name="Morin E."/>
            <person name="Kohler A."/>
            <person name="Barry K."/>
            <person name="LaButti K."/>
            <person name="Morin E."/>
            <person name="Salamov A."/>
            <person name="Lipzen A."/>
            <person name="Mereny Z."/>
            <person name="Hegedus B."/>
            <person name="Baldrian P."/>
            <person name="Stursova M."/>
            <person name="Weitz H."/>
            <person name="Taylor A."/>
            <person name="Grigoriev I.V."/>
            <person name="Nagy L.G."/>
            <person name="Martin F."/>
            <person name="Kauserud H."/>
        </authorList>
    </citation>
    <scope>NUCLEOTIDE SEQUENCE</scope>
    <source>
        <strain evidence="2">CBHHK002</strain>
    </source>
</reference>
<dbReference type="Proteomes" id="UP001218218">
    <property type="component" value="Unassembled WGS sequence"/>
</dbReference>
<accession>A0AAD6YXX7</accession>
<comment type="caution">
    <text evidence="2">The sequence shown here is derived from an EMBL/GenBank/DDBJ whole genome shotgun (WGS) entry which is preliminary data.</text>
</comment>
<organism evidence="2 3">
    <name type="scientific">Mycena albidolilacea</name>
    <dbReference type="NCBI Taxonomy" id="1033008"/>
    <lineage>
        <taxon>Eukaryota</taxon>
        <taxon>Fungi</taxon>
        <taxon>Dikarya</taxon>
        <taxon>Basidiomycota</taxon>
        <taxon>Agaricomycotina</taxon>
        <taxon>Agaricomycetes</taxon>
        <taxon>Agaricomycetidae</taxon>
        <taxon>Agaricales</taxon>
        <taxon>Marasmiineae</taxon>
        <taxon>Mycenaceae</taxon>
        <taxon>Mycena</taxon>
    </lineage>
</organism>
<evidence type="ECO:0000313" key="3">
    <source>
        <dbReference type="Proteomes" id="UP001218218"/>
    </source>
</evidence>
<gene>
    <name evidence="2" type="ORF">DFH08DRAFT_119587</name>
</gene>
<proteinExistence type="predicted"/>
<evidence type="ECO:0000313" key="2">
    <source>
        <dbReference type="EMBL" id="KAJ7301212.1"/>
    </source>
</evidence>
<sequence>MYMRKLSLFTLLAVLSAVNGQKQEWLCNCTTKGQNNATTTKQCCPQAPGIFVPGPPPQCDLFGSPLVGPAQNFIDCCVKSQGGFCCVPVNGTAV</sequence>